<keyword evidence="8" id="KW-1185">Reference proteome</keyword>
<dbReference type="SUPFAM" id="SSF48452">
    <property type="entry name" value="TPR-like"/>
    <property type="match status" value="1"/>
</dbReference>
<evidence type="ECO:0000256" key="4">
    <source>
        <dbReference type="ARBA" id="ARBA00022803"/>
    </source>
</evidence>
<comment type="similarity">
    <text evidence="5">Belongs to the Rap family.</text>
</comment>
<dbReference type="InterPro" id="IPR051476">
    <property type="entry name" value="Bac_ResReg_Asp_Phosphatase"/>
</dbReference>
<protein>
    <submittedName>
        <fullName evidence="7">Uncharacterized protein</fullName>
    </submittedName>
</protein>
<evidence type="ECO:0000313" key="7">
    <source>
        <dbReference type="EMBL" id="AST90311.1"/>
    </source>
</evidence>
<keyword evidence="3" id="KW-0677">Repeat</keyword>
<dbReference type="AlphaFoldDB" id="A0A223KLF2"/>
<dbReference type="InterPro" id="IPR019734">
    <property type="entry name" value="TPR_rpt"/>
</dbReference>
<dbReference type="RefSeq" id="WP_066419843.1">
    <property type="nucleotide sequence ID" value="NZ_CP018866.1"/>
</dbReference>
<gene>
    <name evidence="7" type="ORF">BC6307_03020</name>
</gene>
<dbReference type="Proteomes" id="UP000215224">
    <property type="component" value="Chromosome"/>
</dbReference>
<feature type="repeat" description="TPR" evidence="6">
    <location>
        <begin position="98"/>
        <end position="131"/>
    </location>
</feature>
<accession>A0A223KLF2</accession>
<dbReference type="InterPro" id="IPR011990">
    <property type="entry name" value="TPR-like_helical_dom_sf"/>
</dbReference>
<evidence type="ECO:0000256" key="2">
    <source>
        <dbReference type="ARBA" id="ARBA00022490"/>
    </source>
</evidence>
<evidence type="ECO:0000256" key="5">
    <source>
        <dbReference type="ARBA" id="ARBA00038253"/>
    </source>
</evidence>
<evidence type="ECO:0000256" key="3">
    <source>
        <dbReference type="ARBA" id="ARBA00022737"/>
    </source>
</evidence>
<dbReference type="EMBL" id="CP018866">
    <property type="protein sequence ID" value="AST90311.1"/>
    <property type="molecule type" value="Genomic_DNA"/>
</dbReference>
<name>A0A223KLF2_9BACI</name>
<reference evidence="7 8" key="1">
    <citation type="submission" date="2016-12" db="EMBL/GenBank/DDBJ databases">
        <title>The whole genome sequencing and assembly of Bacillus cohnii DSM 6307T strain.</title>
        <authorList>
            <person name="Lee Y.-J."/>
            <person name="Yi H."/>
            <person name="Bahn Y.-S."/>
            <person name="Kim J.F."/>
            <person name="Lee D.-W."/>
        </authorList>
    </citation>
    <scope>NUCLEOTIDE SEQUENCE [LARGE SCALE GENOMIC DNA]</scope>
    <source>
        <strain evidence="7 8">DSM 6307</strain>
    </source>
</reference>
<dbReference type="PROSITE" id="PS50005">
    <property type="entry name" value="TPR"/>
    <property type="match status" value="1"/>
</dbReference>
<dbReference type="PANTHER" id="PTHR46630:SF1">
    <property type="entry name" value="TETRATRICOPEPTIDE REPEAT PROTEIN 29"/>
    <property type="match status" value="1"/>
</dbReference>
<keyword evidence="4 6" id="KW-0802">TPR repeat</keyword>
<dbReference type="Gene3D" id="1.25.40.10">
    <property type="entry name" value="Tetratricopeptide repeat domain"/>
    <property type="match status" value="1"/>
</dbReference>
<dbReference type="Pfam" id="PF13424">
    <property type="entry name" value="TPR_12"/>
    <property type="match status" value="1"/>
</dbReference>
<organism evidence="7 8">
    <name type="scientific">Sutcliffiella cohnii</name>
    <dbReference type="NCBI Taxonomy" id="33932"/>
    <lineage>
        <taxon>Bacteria</taxon>
        <taxon>Bacillati</taxon>
        <taxon>Bacillota</taxon>
        <taxon>Bacilli</taxon>
        <taxon>Bacillales</taxon>
        <taxon>Bacillaceae</taxon>
        <taxon>Sutcliffiella</taxon>
    </lineage>
</organism>
<dbReference type="KEGG" id="bcoh:BC6307_03020"/>
<evidence type="ECO:0000313" key="8">
    <source>
        <dbReference type="Proteomes" id="UP000215224"/>
    </source>
</evidence>
<dbReference type="STRING" id="1314751.GCA_001591425_03888"/>
<evidence type="ECO:0000256" key="1">
    <source>
        <dbReference type="ARBA" id="ARBA00004496"/>
    </source>
</evidence>
<dbReference type="GO" id="GO:0005737">
    <property type="term" value="C:cytoplasm"/>
    <property type="evidence" value="ECO:0007669"/>
    <property type="project" value="UniProtKB-SubCell"/>
</dbReference>
<dbReference type="Pfam" id="PF13181">
    <property type="entry name" value="TPR_8"/>
    <property type="match status" value="1"/>
</dbReference>
<proteinExistence type="inferred from homology"/>
<dbReference type="PANTHER" id="PTHR46630">
    <property type="entry name" value="TETRATRICOPEPTIDE REPEAT PROTEIN 29"/>
    <property type="match status" value="1"/>
</dbReference>
<evidence type="ECO:0000256" key="6">
    <source>
        <dbReference type="PROSITE-ProRule" id="PRU00339"/>
    </source>
</evidence>
<sequence>MDSIQRIRNEMEKLQELVYFDENHFLREKVENLSKLETIIQNVEEIGKVASKNDDVQFIYFGSLGNLYRIKEEPEKAIFYLEQAIDIALRVSDNNKYVTTLIRLGEAKKYNNELEEALTYFEKALTVCNEENLISLIDFAYQHKGKCLLELDRLEESIISLTEALKIRVKKGDKALIKSTKDAIQLGYKMLKEKTLPYSSI</sequence>
<dbReference type="SMART" id="SM00028">
    <property type="entry name" value="TPR"/>
    <property type="match status" value="3"/>
</dbReference>
<comment type="subcellular location">
    <subcellularLocation>
        <location evidence="1">Cytoplasm</location>
    </subcellularLocation>
</comment>
<keyword evidence="2" id="KW-0963">Cytoplasm</keyword>